<sequence>MLSTKHLDEIVTVQKHDKEITKPKVIIDYNNSKAFSDISDQLKAFNTSLKRGIKWYRKLAIFGTRIVNAHIIFSTVTKNKMSITRFKEIVCEELLEMKNAENDEQIPNVNIPENHVLQETDKKTL</sequence>
<evidence type="ECO:0000313" key="2">
    <source>
        <dbReference type="Proteomes" id="UP001148838"/>
    </source>
</evidence>
<gene>
    <name evidence="1" type="ORF">ANN_25230</name>
</gene>
<reference evidence="1 2" key="1">
    <citation type="journal article" date="2022" name="Allergy">
        <title>Genome assembly and annotation of Periplaneta americana reveal a comprehensive cockroach allergen profile.</title>
        <authorList>
            <person name="Wang L."/>
            <person name="Xiong Q."/>
            <person name="Saelim N."/>
            <person name="Wang L."/>
            <person name="Nong W."/>
            <person name="Wan A.T."/>
            <person name="Shi M."/>
            <person name="Liu X."/>
            <person name="Cao Q."/>
            <person name="Hui J.H.L."/>
            <person name="Sookrung N."/>
            <person name="Leung T.F."/>
            <person name="Tungtrongchitr A."/>
            <person name="Tsui S.K.W."/>
        </authorList>
    </citation>
    <scope>NUCLEOTIDE SEQUENCE [LARGE SCALE GENOMIC DNA]</scope>
    <source>
        <strain evidence="1">PWHHKU_190912</strain>
    </source>
</reference>
<dbReference type="Proteomes" id="UP001148838">
    <property type="component" value="Unassembled WGS sequence"/>
</dbReference>
<evidence type="ECO:0000313" key="1">
    <source>
        <dbReference type="EMBL" id="KAJ4427582.1"/>
    </source>
</evidence>
<accession>A0ABQ8S0X0</accession>
<name>A0ABQ8S0X0_PERAM</name>
<organism evidence="1 2">
    <name type="scientific">Periplaneta americana</name>
    <name type="common">American cockroach</name>
    <name type="synonym">Blatta americana</name>
    <dbReference type="NCBI Taxonomy" id="6978"/>
    <lineage>
        <taxon>Eukaryota</taxon>
        <taxon>Metazoa</taxon>
        <taxon>Ecdysozoa</taxon>
        <taxon>Arthropoda</taxon>
        <taxon>Hexapoda</taxon>
        <taxon>Insecta</taxon>
        <taxon>Pterygota</taxon>
        <taxon>Neoptera</taxon>
        <taxon>Polyneoptera</taxon>
        <taxon>Dictyoptera</taxon>
        <taxon>Blattodea</taxon>
        <taxon>Blattoidea</taxon>
        <taxon>Blattidae</taxon>
        <taxon>Blattinae</taxon>
        <taxon>Periplaneta</taxon>
    </lineage>
</organism>
<comment type="caution">
    <text evidence="1">The sequence shown here is derived from an EMBL/GenBank/DDBJ whole genome shotgun (WGS) entry which is preliminary data.</text>
</comment>
<keyword evidence="2" id="KW-1185">Reference proteome</keyword>
<dbReference type="EMBL" id="JAJSOF020000038">
    <property type="protein sequence ID" value="KAJ4427582.1"/>
    <property type="molecule type" value="Genomic_DNA"/>
</dbReference>
<protein>
    <submittedName>
        <fullName evidence="1">Uncharacterized protein</fullName>
    </submittedName>
</protein>
<proteinExistence type="predicted"/>